<evidence type="ECO:0000256" key="1">
    <source>
        <dbReference type="SAM" id="Phobius"/>
    </source>
</evidence>
<protein>
    <submittedName>
        <fullName evidence="2">Major facilitator superfamily protein</fullName>
    </submittedName>
</protein>
<evidence type="ECO:0000313" key="2">
    <source>
        <dbReference type="EMBL" id="SQC40445.1"/>
    </source>
</evidence>
<keyword evidence="1" id="KW-0472">Membrane</keyword>
<proteinExistence type="predicted"/>
<dbReference type="AlphaFoldDB" id="A0A2X3F332"/>
<reference evidence="2 3" key="1">
    <citation type="submission" date="2018-06" db="EMBL/GenBank/DDBJ databases">
        <authorList>
            <consortium name="Pathogen Informatics"/>
            <person name="Doyle S."/>
        </authorList>
    </citation>
    <scope>NUCLEOTIDE SEQUENCE [LARGE SCALE GENOMIC DNA]</scope>
    <source>
        <strain evidence="2 3">NCTC9128</strain>
    </source>
</reference>
<keyword evidence="1" id="KW-0812">Transmembrane</keyword>
<evidence type="ECO:0000313" key="3">
    <source>
        <dbReference type="Proteomes" id="UP000251088"/>
    </source>
</evidence>
<sequence length="38" mass="4035">MIWRPGIGLGLQGVGFAVIGTFVSLYFASHSWPMAGLP</sequence>
<feature type="transmembrane region" description="Helical" evidence="1">
    <location>
        <begin position="7"/>
        <end position="28"/>
    </location>
</feature>
<gene>
    <name evidence="2" type="primary">yfcJ_1</name>
    <name evidence="2" type="ORF">NCTC9128_06440</name>
</gene>
<keyword evidence="1" id="KW-1133">Transmembrane helix</keyword>
<dbReference type="Proteomes" id="UP000251088">
    <property type="component" value="Unassembled WGS sequence"/>
</dbReference>
<organism evidence="2 3">
    <name type="scientific">Klebsiella pneumoniae</name>
    <dbReference type="NCBI Taxonomy" id="573"/>
    <lineage>
        <taxon>Bacteria</taxon>
        <taxon>Pseudomonadati</taxon>
        <taxon>Pseudomonadota</taxon>
        <taxon>Gammaproteobacteria</taxon>
        <taxon>Enterobacterales</taxon>
        <taxon>Enterobacteriaceae</taxon>
        <taxon>Klebsiella/Raoultella group</taxon>
        <taxon>Klebsiella</taxon>
        <taxon>Klebsiella pneumoniae complex</taxon>
    </lineage>
</organism>
<name>A0A2X3F332_KLEPN</name>
<dbReference type="EMBL" id="UAWN01000015">
    <property type="protein sequence ID" value="SQC40445.1"/>
    <property type="molecule type" value="Genomic_DNA"/>
</dbReference>
<accession>A0A2X3F332</accession>